<evidence type="ECO:0000256" key="6">
    <source>
        <dbReference type="SAM" id="MobiDB-lite"/>
    </source>
</evidence>
<comment type="function">
    <text evidence="1">Required for the transposition of the insertion element.</text>
</comment>
<evidence type="ECO:0000256" key="2">
    <source>
        <dbReference type="ARBA" id="ARBA00010961"/>
    </source>
</evidence>
<evidence type="ECO:0000256" key="4">
    <source>
        <dbReference type="ARBA" id="ARBA00023125"/>
    </source>
</evidence>
<dbReference type="AlphaFoldDB" id="A0A328TS15"/>
<dbReference type="EMBL" id="LJAM02000311">
    <property type="protein sequence ID" value="RAP70576.1"/>
    <property type="molecule type" value="Genomic_DNA"/>
</dbReference>
<accession>A0A328TS15</accession>
<organism evidence="7 8">
    <name type="scientific">Candidatus Erwinia dacicola</name>
    <dbReference type="NCBI Taxonomy" id="252393"/>
    <lineage>
        <taxon>Bacteria</taxon>
        <taxon>Pseudomonadati</taxon>
        <taxon>Pseudomonadota</taxon>
        <taxon>Gammaproteobacteria</taxon>
        <taxon>Enterobacterales</taxon>
        <taxon>Erwiniaceae</taxon>
        <taxon>Erwinia</taxon>
    </lineage>
</organism>
<dbReference type="Pfam" id="PF00872">
    <property type="entry name" value="Transposase_mut"/>
    <property type="match status" value="1"/>
</dbReference>
<dbReference type="GO" id="GO:0004803">
    <property type="term" value="F:transposase activity"/>
    <property type="evidence" value="ECO:0007669"/>
    <property type="project" value="InterPro"/>
</dbReference>
<reference evidence="7" key="1">
    <citation type="submission" date="2018-04" db="EMBL/GenBank/DDBJ databases">
        <title>Genomes of the Obligate Erwinia dacicola and Facultative Enterobacter sp. OLF Endosymbionts of the Olive Fruit fly, Bactrocera oleae.</title>
        <authorList>
            <person name="Estes A.M."/>
            <person name="Hearn D.J."/>
            <person name="Agarwal S."/>
            <person name="Pierson E.A."/>
            <person name="Dunning-Hotopp J.C."/>
        </authorList>
    </citation>
    <scope>NUCLEOTIDE SEQUENCE [LARGE SCALE GENOMIC DNA]</scope>
    <source>
        <strain evidence="7">Oroville</strain>
    </source>
</reference>
<feature type="region of interest" description="Disordered" evidence="6">
    <location>
        <begin position="1"/>
        <end position="32"/>
    </location>
</feature>
<keyword evidence="8" id="KW-1185">Reference proteome</keyword>
<keyword evidence="3" id="KW-0815">Transposition</keyword>
<keyword evidence="5" id="KW-0233">DNA recombination</keyword>
<dbReference type="InterPro" id="IPR001207">
    <property type="entry name" value="Transposase_mutator"/>
</dbReference>
<evidence type="ECO:0000256" key="3">
    <source>
        <dbReference type="ARBA" id="ARBA00022578"/>
    </source>
</evidence>
<comment type="caution">
    <text evidence="7">The sequence shown here is derived from an EMBL/GenBank/DDBJ whole genome shotgun (WGS) entry which is preliminary data.</text>
</comment>
<keyword evidence="4" id="KW-0238">DNA-binding</keyword>
<dbReference type="GO" id="GO:0006313">
    <property type="term" value="P:DNA transposition"/>
    <property type="evidence" value="ECO:0007669"/>
    <property type="project" value="InterPro"/>
</dbReference>
<comment type="similarity">
    <text evidence="2">Belongs to the transposase mutator family.</text>
</comment>
<dbReference type="GO" id="GO:0003677">
    <property type="term" value="F:DNA binding"/>
    <property type="evidence" value="ECO:0007669"/>
    <property type="project" value="UniProtKB-KW"/>
</dbReference>
<evidence type="ECO:0000256" key="1">
    <source>
        <dbReference type="ARBA" id="ARBA00002190"/>
    </source>
</evidence>
<evidence type="ECO:0000313" key="8">
    <source>
        <dbReference type="Proteomes" id="UP000244334"/>
    </source>
</evidence>
<dbReference type="Proteomes" id="UP000244334">
    <property type="component" value="Unassembled WGS sequence"/>
</dbReference>
<name>A0A328TS15_9GAMM</name>
<sequence length="98" mass="11019">MEADVTQRINAEPHERSDERETCRNDYRAPQYNTRLGAPDLRIPTLREGLSFPSFPEACKLSEKALNAVIQTVWINGVSTRKVDALVQLMGMTGISRS</sequence>
<proteinExistence type="inferred from homology"/>
<evidence type="ECO:0000256" key="5">
    <source>
        <dbReference type="ARBA" id="ARBA00023172"/>
    </source>
</evidence>
<feature type="compositionally biased region" description="Basic and acidic residues" evidence="6">
    <location>
        <begin position="11"/>
        <end position="27"/>
    </location>
</feature>
<evidence type="ECO:0000313" key="7">
    <source>
        <dbReference type="EMBL" id="RAP70576.1"/>
    </source>
</evidence>
<gene>
    <name evidence="7" type="ORF">ACZ87_02616</name>
</gene>
<protein>
    <submittedName>
        <fullName evidence="7">Transposase, Mutator family protein</fullName>
    </submittedName>
</protein>